<dbReference type="Pfam" id="PF00583">
    <property type="entry name" value="Acetyltransf_1"/>
    <property type="match status" value="1"/>
</dbReference>
<evidence type="ECO:0000313" key="3">
    <source>
        <dbReference type="Proteomes" id="UP000198282"/>
    </source>
</evidence>
<dbReference type="EMBL" id="FZOD01000010">
    <property type="protein sequence ID" value="SNS47355.1"/>
    <property type="molecule type" value="Genomic_DNA"/>
</dbReference>
<evidence type="ECO:0000313" key="2">
    <source>
        <dbReference type="EMBL" id="SNS47355.1"/>
    </source>
</evidence>
<dbReference type="RefSeq" id="WP_089207461.1">
    <property type="nucleotide sequence ID" value="NZ_FZOD01000010.1"/>
</dbReference>
<dbReference type="AlphaFoldDB" id="A0A239ERT4"/>
<sequence>MDDGNRDPLATEVTRSIMHTFESLFALAPGGEIWRGEHDTRWLVSGLPAAFMNTVFAPHGLLDAGEVESFAALMDGCSLPWSINVLGEPAPEIVDLVTRYGLTTREHAPLMARDSAEPLPPSVGAHPVRTIDGKDHQIYGETLAAGFEAPLEIMSWLARRELLDAPWATAYLLEEEGRPVTTGYATRHGDLLGIWNISTSPEHRRRGYGKVMTEALVRDGFASGARFAYLQASAQGVGVYTSIGFRTVAAWTIFTRD</sequence>
<organism evidence="2 3">
    <name type="scientific">Streptosporangium subroseum</name>
    <dbReference type="NCBI Taxonomy" id="106412"/>
    <lineage>
        <taxon>Bacteria</taxon>
        <taxon>Bacillati</taxon>
        <taxon>Actinomycetota</taxon>
        <taxon>Actinomycetes</taxon>
        <taxon>Streptosporangiales</taxon>
        <taxon>Streptosporangiaceae</taxon>
        <taxon>Streptosporangium</taxon>
    </lineage>
</organism>
<proteinExistence type="predicted"/>
<dbReference type="GO" id="GO:0016747">
    <property type="term" value="F:acyltransferase activity, transferring groups other than amino-acyl groups"/>
    <property type="evidence" value="ECO:0007669"/>
    <property type="project" value="InterPro"/>
</dbReference>
<dbReference type="CDD" id="cd04301">
    <property type="entry name" value="NAT_SF"/>
    <property type="match status" value="1"/>
</dbReference>
<accession>A0A239ERT4</accession>
<feature type="domain" description="N-acetyltransferase" evidence="1">
    <location>
        <begin position="126"/>
        <end position="257"/>
    </location>
</feature>
<protein>
    <submittedName>
        <fullName evidence="2">Acetyltransferase (GNAT) family protein</fullName>
    </submittedName>
</protein>
<gene>
    <name evidence="2" type="ORF">SAMN05216276_101035</name>
</gene>
<dbReference type="InterPro" id="IPR016181">
    <property type="entry name" value="Acyl_CoA_acyltransferase"/>
</dbReference>
<keyword evidence="3" id="KW-1185">Reference proteome</keyword>
<dbReference type="OrthoDB" id="4208at2"/>
<name>A0A239ERT4_9ACTN</name>
<evidence type="ECO:0000259" key="1">
    <source>
        <dbReference type="PROSITE" id="PS51186"/>
    </source>
</evidence>
<dbReference type="SUPFAM" id="SSF55729">
    <property type="entry name" value="Acyl-CoA N-acyltransferases (Nat)"/>
    <property type="match status" value="1"/>
</dbReference>
<reference evidence="2 3" key="1">
    <citation type="submission" date="2017-06" db="EMBL/GenBank/DDBJ databases">
        <authorList>
            <person name="Kim H.J."/>
            <person name="Triplett B.A."/>
        </authorList>
    </citation>
    <scope>NUCLEOTIDE SEQUENCE [LARGE SCALE GENOMIC DNA]</scope>
    <source>
        <strain evidence="2 3">CGMCC 4.2132</strain>
    </source>
</reference>
<dbReference type="Gene3D" id="3.40.630.30">
    <property type="match status" value="1"/>
</dbReference>
<keyword evidence="2" id="KW-0808">Transferase</keyword>
<dbReference type="PROSITE" id="PS51186">
    <property type="entry name" value="GNAT"/>
    <property type="match status" value="1"/>
</dbReference>
<dbReference type="Proteomes" id="UP000198282">
    <property type="component" value="Unassembled WGS sequence"/>
</dbReference>
<dbReference type="InterPro" id="IPR000182">
    <property type="entry name" value="GNAT_dom"/>
</dbReference>